<dbReference type="AlphaFoldDB" id="A0A3M7P9L9"/>
<dbReference type="EMBL" id="REGN01012452">
    <property type="protein sequence ID" value="RMZ95404.1"/>
    <property type="molecule type" value="Genomic_DNA"/>
</dbReference>
<gene>
    <name evidence="2" type="ORF">BpHYR1_050520</name>
</gene>
<accession>A0A3M7P9L9</accession>
<protein>
    <submittedName>
        <fullName evidence="2">Uncharacterized protein</fullName>
    </submittedName>
</protein>
<evidence type="ECO:0000313" key="2">
    <source>
        <dbReference type="EMBL" id="RMZ95404.1"/>
    </source>
</evidence>
<name>A0A3M7P9L9_BRAPC</name>
<keyword evidence="3" id="KW-1185">Reference proteome</keyword>
<evidence type="ECO:0000256" key="1">
    <source>
        <dbReference type="SAM" id="Phobius"/>
    </source>
</evidence>
<comment type="caution">
    <text evidence="2">The sequence shown here is derived from an EMBL/GenBank/DDBJ whole genome shotgun (WGS) entry which is preliminary data.</text>
</comment>
<organism evidence="2 3">
    <name type="scientific">Brachionus plicatilis</name>
    <name type="common">Marine rotifer</name>
    <name type="synonym">Brachionus muelleri</name>
    <dbReference type="NCBI Taxonomy" id="10195"/>
    <lineage>
        <taxon>Eukaryota</taxon>
        <taxon>Metazoa</taxon>
        <taxon>Spiralia</taxon>
        <taxon>Gnathifera</taxon>
        <taxon>Rotifera</taxon>
        <taxon>Eurotatoria</taxon>
        <taxon>Monogononta</taxon>
        <taxon>Pseudotrocha</taxon>
        <taxon>Ploima</taxon>
        <taxon>Brachionidae</taxon>
        <taxon>Brachionus</taxon>
    </lineage>
</organism>
<sequence length="126" mass="15014">MHPTKDFKTGRNLNNINASFLNFLKRIKKHSMNTLYGKPWVNLYYLMVKLKSKLNVSKGFEQHNSFTILIIVKILLFNLNININKVLYFWINNQKKNNKKTFNEGFLGKNARKKIYIYQITIKLKT</sequence>
<keyword evidence="1" id="KW-0812">Transmembrane</keyword>
<evidence type="ECO:0000313" key="3">
    <source>
        <dbReference type="Proteomes" id="UP000276133"/>
    </source>
</evidence>
<keyword evidence="1" id="KW-1133">Transmembrane helix</keyword>
<proteinExistence type="predicted"/>
<dbReference type="Proteomes" id="UP000276133">
    <property type="component" value="Unassembled WGS sequence"/>
</dbReference>
<feature type="transmembrane region" description="Helical" evidence="1">
    <location>
        <begin position="66"/>
        <end position="91"/>
    </location>
</feature>
<reference evidence="2 3" key="1">
    <citation type="journal article" date="2018" name="Sci. Rep.">
        <title>Genomic signatures of local adaptation to the degree of environmental predictability in rotifers.</title>
        <authorList>
            <person name="Franch-Gras L."/>
            <person name="Hahn C."/>
            <person name="Garcia-Roger E.M."/>
            <person name="Carmona M.J."/>
            <person name="Serra M."/>
            <person name="Gomez A."/>
        </authorList>
    </citation>
    <scope>NUCLEOTIDE SEQUENCE [LARGE SCALE GENOMIC DNA]</scope>
    <source>
        <strain evidence="2">HYR1</strain>
    </source>
</reference>
<keyword evidence="1" id="KW-0472">Membrane</keyword>